<sequence length="85" mass="9462">MVERRLVGVQTLVAKEVGVAVRRVHARGVTGGPDQLGEAPTEFDRVGLQLVAQPQMQLRKRLTDLLRLDVLDLSGILRWSPFFGQ</sequence>
<reference evidence="2" key="1">
    <citation type="submission" date="2015-02" db="EMBL/GenBank/DDBJ databases">
        <title>Draft Genome of Frankia sp. CpI1-S.</title>
        <authorList>
            <person name="Oshone R.T."/>
            <person name="Ngom M."/>
            <person name="Ghodhbane-Gtari F."/>
            <person name="Gtari M."/>
            <person name="Morris K."/>
            <person name="Thomas K."/>
            <person name="Sen A."/>
            <person name="Tisa L.S."/>
        </authorList>
    </citation>
    <scope>NUCLEOTIDE SEQUENCE [LARGE SCALE GENOMIC DNA]</scope>
    <source>
        <strain evidence="2">CpI1-S</strain>
    </source>
</reference>
<comment type="caution">
    <text evidence="1">The sequence shown here is derived from an EMBL/GenBank/DDBJ whole genome shotgun (WGS) entry which is preliminary data.</text>
</comment>
<dbReference type="Proteomes" id="UP000032545">
    <property type="component" value="Unassembled WGS sequence"/>
</dbReference>
<proteinExistence type="predicted"/>
<organism evidence="1 2">
    <name type="scientific">Frankia torreyi</name>
    <dbReference type="NCBI Taxonomy" id="1856"/>
    <lineage>
        <taxon>Bacteria</taxon>
        <taxon>Bacillati</taxon>
        <taxon>Actinomycetota</taxon>
        <taxon>Actinomycetes</taxon>
        <taxon>Frankiales</taxon>
        <taxon>Frankiaceae</taxon>
        <taxon>Frankia</taxon>
    </lineage>
</organism>
<dbReference type="AlphaFoldDB" id="A0A0D8B7Y3"/>
<evidence type="ECO:0000313" key="1">
    <source>
        <dbReference type="EMBL" id="KJE20200.1"/>
    </source>
</evidence>
<dbReference type="EMBL" id="JYFN01000067">
    <property type="protein sequence ID" value="KJE20200.1"/>
    <property type="molecule type" value="Genomic_DNA"/>
</dbReference>
<protein>
    <submittedName>
        <fullName evidence="1">Uncharacterized protein</fullName>
    </submittedName>
</protein>
<gene>
    <name evidence="1" type="ORF">FF36_05477</name>
</gene>
<dbReference type="RefSeq" id="WP_044887954.1">
    <property type="nucleotide sequence ID" value="NZ_JYFN01000067.1"/>
</dbReference>
<dbReference type="PATRIC" id="fig|1502723.3.peg.5896"/>
<accession>A0A0D8B7Y3</accession>
<reference evidence="1 2" key="2">
    <citation type="journal article" date="2016" name="Genome Announc.">
        <title>Permanent Draft Genome Sequences for Two Variants of Frankia sp. Strain CpI1, the First Frankia Strain Isolated from Root Nodules of Comptonia peregrina.</title>
        <authorList>
            <person name="Oshone R."/>
            <person name="Hurst S.G.IV."/>
            <person name="Abebe-Akele F."/>
            <person name="Simpson S."/>
            <person name="Morris K."/>
            <person name="Thomas W.K."/>
            <person name="Tisa L.S."/>
        </authorList>
    </citation>
    <scope>NUCLEOTIDE SEQUENCE [LARGE SCALE GENOMIC DNA]</scope>
    <source>
        <strain evidence="2">CpI1-S</strain>
    </source>
</reference>
<name>A0A0D8B7Y3_9ACTN</name>
<keyword evidence="2" id="KW-1185">Reference proteome</keyword>
<evidence type="ECO:0000313" key="2">
    <source>
        <dbReference type="Proteomes" id="UP000032545"/>
    </source>
</evidence>